<dbReference type="InterPro" id="IPR009057">
    <property type="entry name" value="Homeodomain-like_sf"/>
</dbReference>
<dbReference type="InterPro" id="IPR001647">
    <property type="entry name" value="HTH_TetR"/>
</dbReference>
<dbReference type="PANTHER" id="PTHR30055">
    <property type="entry name" value="HTH-TYPE TRANSCRIPTIONAL REGULATOR RUTR"/>
    <property type="match status" value="1"/>
</dbReference>
<evidence type="ECO:0008006" key="7">
    <source>
        <dbReference type="Google" id="ProtNLM"/>
    </source>
</evidence>
<dbReference type="SUPFAM" id="SSF47413">
    <property type="entry name" value="lambda repressor-like DNA-binding domains"/>
    <property type="match status" value="1"/>
</dbReference>
<name>A0ABP8JXE8_9ACTN</name>
<feature type="domain" description="HTH tetR-type" evidence="4">
    <location>
        <begin position="97"/>
        <end position="157"/>
    </location>
</feature>
<dbReference type="Proteomes" id="UP001500635">
    <property type="component" value="Unassembled WGS sequence"/>
</dbReference>
<sequence length="298" mass="31911">MSVESPGTAVRAHRRRHGVSLRDLAARIGVSAATLSAIENGHTRLSVDRARDIAAALDIPTRALVDAHRPGPVPTPSAAVPVPGAPAAHRHWREFPPLPTDDVLDGAIRAFVATGYHGASIRSVAELAGMSVPGVYHHYASKQALLVRILDLTMEDLAWRLKQARDEGTTPGERVALTIEALALYHARRVDVAFIGASEMRSLEPDTYARIAQRRTDVQRLLDAEIDGAIDAGELTTTHPRDAGRAISTMCTSLAQWFHPNGPTSPEQIAREYAQFGLAMLGGETRPTTRGSGAASAP</sequence>
<protein>
    <recommendedName>
        <fullName evidence="7">DNA-binding transcriptional regulator, AcrR family</fullName>
    </recommendedName>
</protein>
<reference evidence="6" key="1">
    <citation type="journal article" date="2019" name="Int. J. Syst. Evol. Microbiol.">
        <title>The Global Catalogue of Microorganisms (GCM) 10K type strain sequencing project: providing services to taxonomists for standard genome sequencing and annotation.</title>
        <authorList>
            <consortium name="The Broad Institute Genomics Platform"/>
            <consortium name="The Broad Institute Genome Sequencing Center for Infectious Disease"/>
            <person name="Wu L."/>
            <person name="Ma J."/>
        </authorList>
    </citation>
    <scope>NUCLEOTIDE SEQUENCE [LARGE SCALE GENOMIC DNA]</scope>
    <source>
        <strain evidence="6">JCM 17688</strain>
    </source>
</reference>
<evidence type="ECO:0000259" key="4">
    <source>
        <dbReference type="PROSITE" id="PS50977"/>
    </source>
</evidence>
<dbReference type="Pfam" id="PF01381">
    <property type="entry name" value="HTH_3"/>
    <property type="match status" value="1"/>
</dbReference>
<evidence type="ECO:0000313" key="5">
    <source>
        <dbReference type="EMBL" id="GAA4397600.1"/>
    </source>
</evidence>
<accession>A0ABP8JXE8</accession>
<dbReference type="Pfam" id="PF00440">
    <property type="entry name" value="TetR_N"/>
    <property type="match status" value="1"/>
</dbReference>
<dbReference type="InterPro" id="IPR010982">
    <property type="entry name" value="Lambda_DNA-bd_dom_sf"/>
</dbReference>
<evidence type="ECO:0000313" key="6">
    <source>
        <dbReference type="Proteomes" id="UP001500635"/>
    </source>
</evidence>
<dbReference type="InterPro" id="IPR050109">
    <property type="entry name" value="HTH-type_TetR-like_transc_reg"/>
</dbReference>
<keyword evidence="1 2" id="KW-0238">DNA-binding</keyword>
<dbReference type="CDD" id="cd00093">
    <property type="entry name" value="HTH_XRE"/>
    <property type="match status" value="1"/>
</dbReference>
<dbReference type="InterPro" id="IPR036271">
    <property type="entry name" value="Tet_transcr_reg_TetR-rel_C_sf"/>
</dbReference>
<evidence type="ECO:0000256" key="1">
    <source>
        <dbReference type="ARBA" id="ARBA00023125"/>
    </source>
</evidence>
<proteinExistence type="predicted"/>
<dbReference type="SUPFAM" id="SSF46689">
    <property type="entry name" value="Homeodomain-like"/>
    <property type="match status" value="1"/>
</dbReference>
<dbReference type="PANTHER" id="PTHR30055:SF237">
    <property type="entry name" value="TRANSCRIPTIONAL REPRESSOR MCE3R"/>
    <property type="match status" value="1"/>
</dbReference>
<dbReference type="InterPro" id="IPR001387">
    <property type="entry name" value="Cro/C1-type_HTH"/>
</dbReference>
<dbReference type="SUPFAM" id="SSF48498">
    <property type="entry name" value="Tetracyclin repressor-like, C-terminal domain"/>
    <property type="match status" value="1"/>
</dbReference>
<dbReference type="Gene3D" id="1.10.357.10">
    <property type="entry name" value="Tetracycline Repressor, domain 2"/>
    <property type="match status" value="1"/>
</dbReference>
<keyword evidence="6" id="KW-1185">Reference proteome</keyword>
<dbReference type="EMBL" id="BAABFR010000056">
    <property type="protein sequence ID" value="GAA4397600.1"/>
    <property type="molecule type" value="Genomic_DNA"/>
</dbReference>
<organism evidence="5 6">
    <name type="scientific">Tsukamurella soli</name>
    <dbReference type="NCBI Taxonomy" id="644556"/>
    <lineage>
        <taxon>Bacteria</taxon>
        <taxon>Bacillati</taxon>
        <taxon>Actinomycetota</taxon>
        <taxon>Actinomycetes</taxon>
        <taxon>Mycobacteriales</taxon>
        <taxon>Tsukamurellaceae</taxon>
        <taxon>Tsukamurella</taxon>
    </lineage>
</organism>
<dbReference type="PROSITE" id="PS50943">
    <property type="entry name" value="HTH_CROC1"/>
    <property type="match status" value="1"/>
</dbReference>
<dbReference type="SMART" id="SM00530">
    <property type="entry name" value="HTH_XRE"/>
    <property type="match status" value="1"/>
</dbReference>
<evidence type="ECO:0000259" key="3">
    <source>
        <dbReference type="PROSITE" id="PS50943"/>
    </source>
</evidence>
<dbReference type="Pfam" id="PF17932">
    <property type="entry name" value="TetR_C_24"/>
    <property type="match status" value="1"/>
</dbReference>
<evidence type="ECO:0000256" key="2">
    <source>
        <dbReference type="PROSITE-ProRule" id="PRU00335"/>
    </source>
</evidence>
<dbReference type="PROSITE" id="PS50977">
    <property type="entry name" value="HTH_TETR_2"/>
    <property type="match status" value="1"/>
</dbReference>
<gene>
    <name evidence="5" type="ORF">GCM10023147_33090</name>
</gene>
<feature type="domain" description="HTH cro/C1-type" evidence="3">
    <location>
        <begin position="10"/>
        <end position="64"/>
    </location>
</feature>
<dbReference type="InterPro" id="IPR041490">
    <property type="entry name" value="KstR2_TetR_C"/>
</dbReference>
<dbReference type="RefSeq" id="WP_344997969.1">
    <property type="nucleotide sequence ID" value="NZ_BAABFR010000056.1"/>
</dbReference>
<dbReference type="Gene3D" id="1.10.260.40">
    <property type="entry name" value="lambda repressor-like DNA-binding domains"/>
    <property type="match status" value="1"/>
</dbReference>
<feature type="DNA-binding region" description="H-T-H motif" evidence="2">
    <location>
        <begin position="120"/>
        <end position="139"/>
    </location>
</feature>
<dbReference type="PRINTS" id="PR00455">
    <property type="entry name" value="HTHTETR"/>
</dbReference>
<comment type="caution">
    <text evidence="5">The sequence shown here is derived from an EMBL/GenBank/DDBJ whole genome shotgun (WGS) entry which is preliminary data.</text>
</comment>